<organism evidence="1 2">
    <name type="scientific">Enterococcus cecorum</name>
    <dbReference type="NCBI Taxonomy" id="44008"/>
    <lineage>
        <taxon>Bacteria</taxon>
        <taxon>Bacillati</taxon>
        <taxon>Bacillota</taxon>
        <taxon>Bacilli</taxon>
        <taxon>Lactobacillales</taxon>
        <taxon>Enterococcaceae</taxon>
        <taxon>Enterococcus</taxon>
    </lineage>
</organism>
<dbReference type="Proteomes" id="UP000196503">
    <property type="component" value="Unassembled WGS sequence"/>
</dbReference>
<proteinExistence type="predicted"/>
<protein>
    <submittedName>
        <fullName evidence="1">Uncharacterized protein</fullName>
    </submittedName>
</protein>
<name>A0A200I1H1_9ENTE</name>
<sequence length="74" mass="9001">MYDSIIHHTFQNLNQKMLDNFLISFFKNNLDLITLLDFSKEYYADLVLQFVSSTLEVQDELLYQTIKNKKRYRM</sequence>
<dbReference type="AlphaFoldDB" id="A0A200I1H1"/>
<feature type="non-terminal residue" evidence="1">
    <location>
        <position position="74"/>
    </location>
</feature>
<comment type="caution">
    <text evidence="1">The sequence shown here is derived from an EMBL/GenBank/DDBJ whole genome shotgun (WGS) entry which is preliminary data.</text>
</comment>
<evidence type="ECO:0000313" key="2">
    <source>
        <dbReference type="Proteomes" id="UP000196503"/>
    </source>
</evidence>
<dbReference type="RefSeq" id="WP_179205525.1">
    <property type="nucleotide sequence ID" value="NZ_NIBL01000001.1"/>
</dbReference>
<accession>A0A200I1H1</accession>
<reference evidence="1 2" key="1">
    <citation type="submission" date="2017-05" db="EMBL/GenBank/DDBJ databases">
        <title>The Genome Sequence of Enterococcus faecium 2D5_DIV0622.</title>
        <authorList>
            <consortium name="The Broad Institute Genomics Platform"/>
            <consortium name="The Broad Institute Genomic Center for Infectious Diseases"/>
            <person name="Earl A."/>
            <person name="Manson A."/>
            <person name="Schwartman J."/>
            <person name="Gilmore M."/>
            <person name="Abouelleil A."/>
            <person name="Cao P."/>
            <person name="Chapman S."/>
            <person name="Cusick C."/>
            <person name="Shea T."/>
            <person name="Young S."/>
            <person name="Neafsey D."/>
            <person name="Nusbaum C."/>
            <person name="Birren B."/>
        </authorList>
    </citation>
    <scope>NUCLEOTIDE SEQUENCE [LARGE SCALE GENOMIC DNA]</scope>
    <source>
        <strain evidence="1 2">2D5_DIV0622</strain>
    </source>
</reference>
<dbReference type="EMBL" id="NIBL01000001">
    <property type="protein sequence ID" value="OUZ18828.1"/>
    <property type="molecule type" value="Genomic_DNA"/>
</dbReference>
<gene>
    <name evidence="1" type="ORF">A5869_000476</name>
</gene>
<evidence type="ECO:0000313" key="1">
    <source>
        <dbReference type="EMBL" id="OUZ18828.1"/>
    </source>
</evidence>